<reference evidence="1 2" key="1">
    <citation type="submission" date="2019-03" db="EMBL/GenBank/DDBJ databases">
        <title>Single cell metagenomics reveals metabolic interactions within the superorganism composed of flagellate Streblomastix strix and complex community of Bacteroidetes bacteria on its surface.</title>
        <authorList>
            <person name="Treitli S.C."/>
            <person name="Kolisko M."/>
            <person name="Husnik F."/>
            <person name="Keeling P."/>
            <person name="Hampl V."/>
        </authorList>
    </citation>
    <scope>NUCLEOTIDE SEQUENCE [LARGE SCALE GENOMIC DNA]</scope>
    <source>
        <strain evidence="1">ST1C</strain>
    </source>
</reference>
<organism evidence="1 2">
    <name type="scientific">Streblomastix strix</name>
    <dbReference type="NCBI Taxonomy" id="222440"/>
    <lineage>
        <taxon>Eukaryota</taxon>
        <taxon>Metamonada</taxon>
        <taxon>Preaxostyla</taxon>
        <taxon>Oxymonadida</taxon>
        <taxon>Streblomastigidae</taxon>
        <taxon>Streblomastix</taxon>
    </lineage>
</organism>
<dbReference type="AlphaFoldDB" id="A0A5J4VDY4"/>
<comment type="caution">
    <text evidence="1">The sequence shown here is derived from an EMBL/GenBank/DDBJ whole genome shotgun (WGS) entry which is preliminary data.</text>
</comment>
<evidence type="ECO:0000313" key="1">
    <source>
        <dbReference type="EMBL" id="KAA6380672.1"/>
    </source>
</evidence>
<name>A0A5J4VDY4_9EUKA</name>
<dbReference type="EMBL" id="SNRW01007769">
    <property type="protein sequence ID" value="KAA6380672.1"/>
    <property type="molecule type" value="Genomic_DNA"/>
</dbReference>
<accession>A0A5J4VDY4</accession>
<evidence type="ECO:0000313" key="2">
    <source>
        <dbReference type="Proteomes" id="UP000324800"/>
    </source>
</evidence>
<gene>
    <name evidence="1" type="ORF">EZS28_023804</name>
</gene>
<dbReference type="Proteomes" id="UP000324800">
    <property type="component" value="Unassembled WGS sequence"/>
</dbReference>
<proteinExistence type="predicted"/>
<protein>
    <submittedName>
        <fullName evidence="1">Uncharacterized protein</fullName>
    </submittedName>
</protein>
<sequence length="179" mass="19552">MADTVLLTLLGGLAKGDKTQRVTIAQQIFSELISKADNWKKLGKNNISETLSNVEYNIDEEEYTTLSCALLCGAAAAELGGSQINHYRIKMNSLITLLLSNNEATSKSAAKAICDLVGKNELAREALLTTTGFAELGSKQLFEGTKRSGISQSQRRLSRADQRAGLQNLHYHHITSWNP</sequence>